<name>A0A9J6B623_SOLCO</name>
<dbReference type="Proteomes" id="UP000824120">
    <property type="component" value="Chromosome 1"/>
</dbReference>
<gene>
    <name evidence="2" type="ORF">H5410_003775</name>
</gene>
<proteinExistence type="predicted"/>
<feature type="compositionally biased region" description="Basic and acidic residues" evidence="1">
    <location>
        <begin position="48"/>
        <end position="75"/>
    </location>
</feature>
<dbReference type="OrthoDB" id="1305028at2759"/>
<sequence length="221" mass="25593">MKENEGSNSKRPIKDGKYANYHVQQGIRESKMNSSNTIELTITSLDKNQQESCKEVIKNERSKEYNESINEKEQDGSQWEEPFEAQQHQQPEDFNGGLEHTIITSNDSLPKDTDLIRKDNNTDSGSKVFIIDEKDQNYCRLKQGVPRSIKFRSIINIYKVFQTILKNGEPEVKKVKEEESLSQDFDRVLNDNGANCSSKLLTRDKNEENYRITQDIPRSLK</sequence>
<keyword evidence="3" id="KW-1185">Reference proteome</keyword>
<reference evidence="2 3" key="1">
    <citation type="submission" date="2020-09" db="EMBL/GenBank/DDBJ databases">
        <title>De no assembly of potato wild relative species, Solanum commersonii.</title>
        <authorList>
            <person name="Cho K."/>
        </authorList>
    </citation>
    <scope>NUCLEOTIDE SEQUENCE [LARGE SCALE GENOMIC DNA]</scope>
    <source>
        <strain evidence="2">LZ3.2</strain>
        <tissue evidence="2">Leaf</tissue>
    </source>
</reference>
<evidence type="ECO:0000313" key="3">
    <source>
        <dbReference type="Proteomes" id="UP000824120"/>
    </source>
</evidence>
<feature type="non-terminal residue" evidence="2">
    <location>
        <position position="1"/>
    </location>
</feature>
<accession>A0A9J6B623</accession>
<dbReference type="AlphaFoldDB" id="A0A9J6B623"/>
<organism evidence="2 3">
    <name type="scientific">Solanum commersonii</name>
    <name type="common">Commerson's wild potato</name>
    <name type="synonym">Commerson's nightshade</name>
    <dbReference type="NCBI Taxonomy" id="4109"/>
    <lineage>
        <taxon>Eukaryota</taxon>
        <taxon>Viridiplantae</taxon>
        <taxon>Streptophyta</taxon>
        <taxon>Embryophyta</taxon>
        <taxon>Tracheophyta</taxon>
        <taxon>Spermatophyta</taxon>
        <taxon>Magnoliopsida</taxon>
        <taxon>eudicotyledons</taxon>
        <taxon>Gunneridae</taxon>
        <taxon>Pentapetalae</taxon>
        <taxon>asterids</taxon>
        <taxon>lamiids</taxon>
        <taxon>Solanales</taxon>
        <taxon>Solanaceae</taxon>
        <taxon>Solanoideae</taxon>
        <taxon>Solaneae</taxon>
        <taxon>Solanum</taxon>
    </lineage>
</organism>
<comment type="caution">
    <text evidence="2">The sequence shown here is derived from an EMBL/GenBank/DDBJ whole genome shotgun (WGS) entry which is preliminary data.</text>
</comment>
<dbReference type="EMBL" id="JACXVP010000001">
    <property type="protein sequence ID" value="KAG5632058.1"/>
    <property type="molecule type" value="Genomic_DNA"/>
</dbReference>
<evidence type="ECO:0000256" key="1">
    <source>
        <dbReference type="SAM" id="MobiDB-lite"/>
    </source>
</evidence>
<evidence type="ECO:0000313" key="2">
    <source>
        <dbReference type="EMBL" id="KAG5632058.1"/>
    </source>
</evidence>
<feature type="compositionally biased region" description="Polar residues" evidence="1">
    <location>
        <begin position="32"/>
        <end position="47"/>
    </location>
</feature>
<protein>
    <submittedName>
        <fullName evidence="2">Uncharacterized protein</fullName>
    </submittedName>
</protein>
<feature type="region of interest" description="Disordered" evidence="1">
    <location>
        <begin position="1"/>
        <end position="89"/>
    </location>
</feature>
<feature type="compositionally biased region" description="Polar residues" evidence="1">
    <location>
        <begin position="1"/>
        <end position="10"/>
    </location>
</feature>